<reference evidence="3 4" key="1">
    <citation type="journal article" date="2020" name="Curr. Microbiol.">
        <title>Tepidiphilus baoligensis sp. nov., a Novel Bacterium of the Family Hydrogenophilaceae Isolated from an Oil Reservoir.</title>
        <authorList>
            <person name="Zhang X."/>
            <person name="Wang G."/>
            <person name="Ma X."/>
            <person name="Yu J."/>
            <person name="You J."/>
            <person name="Xue Y."/>
            <person name="Ma Y."/>
        </authorList>
    </citation>
    <scope>NUCLEOTIDE SEQUENCE [LARGE SCALE GENOMIC DNA]</scope>
    <source>
        <strain evidence="3 4">B18-69</strain>
    </source>
</reference>
<dbReference type="PANTHER" id="PTHR34580">
    <property type="match status" value="1"/>
</dbReference>
<evidence type="ECO:0000259" key="1">
    <source>
        <dbReference type="Pfam" id="PF13280"/>
    </source>
</evidence>
<sequence length="326" mass="36713">MSAPRAPALDNALLLLDILRCIPRKRYISSTRIHQILVAQGREVSLRTVQRHLDTLSASFPLEVDTRSRPYGYRWQAQAAGLNLPLLTPSEALLLQLARADLAALLPTRILTALEPLWSSAALELGTRPEAEAQRRWLHKVTRIPDNQPLLAPKIDPDVLEEVSEALYAEETLALTYRNARDEAREAIVWPLALVQQSVRLYLVARFEGYDNQRILALSRIQKAHRTGERFPYPSDFRLSDYVAQGHFGIHRGRRVRVRFVIDPAVGRHLVESPLAEDQTVEPTTNGLAITATVVETELLHRWLRGWGEAVKDVEITPVASQDSAC</sequence>
<keyword evidence="4" id="KW-1185">Reference proteome</keyword>
<dbReference type="InterPro" id="IPR057727">
    <property type="entry name" value="WCX_dom"/>
</dbReference>
<feature type="domain" description="WCX" evidence="2">
    <location>
        <begin position="255"/>
        <end position="312"/>
    </location>
</feature>
<dbReference type="PANTHER" id="PTHR34580:SF1">
    <property type="entry name" value="PROTEIN PAFC"/>
    <property type="match status" value="1"/>
</dbReference>
<dbReference type="RefSeq" id="WP_169115585.1">
    <property type="nucleotide sequence ID" value="NZ_JAAAUB010000004.1"/>
</dbReference>
<accession>A0ABX1QK05</accession>
<protein>
    <submittedName>
        <fullName evidence="3">WYL domain-containing protein</fullName>
    </submittedName>
</protein>
<name>A0ABX1QK05_9PROT</name>
<dbReference type="EMBL" id="JAAAUB010000004">
    <property type="protein sequence ID" value="NMH16282.1"/>
    <property type="molecule type" value="Genomic_DNA"/>
</dbReference>
<dbReference type="Pfam" id="PF13280">
    <property type="entry name" value="WYL"/>
    <property type="match status" value="1"/>
</dbReference>
<organism evidence="3 4">
    <name type="scientific">Tepidiphilus baoligensis</name>
    <dbReference type="NCBI Taxonomy" id="2698687"/>
    <lineage>
        <taxon>Bacteria</taxon>
        <taxon>Pseudomonadati</taxon>
        <taxon>Pseudomonadota</taxon>
        <taxon>Hydrogenophilia</taxon>
        <taxon>Hydrogenophilales</taxon>
        <taxon>Hydrogenophilaceae</taxon>
        <taxon>Tepidiphilus</taxon>
    </lineage>
</organism>
<evidence type="ECO:0000313" key="3">
    <source>
        <dbReference type="EMBL" id="NMH16282.1"/>
    </source>
</evidence>
<dbReference type="Proteomes" id="UP000669605">
    <property type="component" value="Unassembled WGS sequence"/>
</dbReference>
<evidence type="ECO:0000313" key="4">
    <source>
        <dbReference type="Proteomes" id="UP000669605"/>
    </source>
</evidence>
<comment type="caution">
    <text evidence="3">The sequence shown here is derived from an EMBL/GenBank/DDBJ whole genome shotgun (WGS) entry which is preliminary data.</text>
</comment>
<dbReference type="Pfam" id="PF25583">
    <property type="entry name" value="WCX"/>
    <property type="match status" value="1"/>
</dbReference>
<gene>
    <name evidence="3" type="ORF">GV368_04005</name>
</gene>
<dbReference type="InterPro" id="IPR026881">
    <property type="entry name" value="WYL_dom"/>
</dbReference>
<feature type="domain" description="WYL" evidence="1">
    <location>
        <begin position="158"/>
        <end position="224"/>
    </location>
</feature>
<proteinExistence type="predicted"/>
<dbReference type="InterPro" id="IPR051534">
    <property type="entry name" value="CBASS_pafABC_assoc_protein"/>
</dbReference>
<dbReference type="PROSITE" id="PS52050">
    <property type="entry name" value="WYL"/>
    <property type="match status" value="1"/>
</dbReference>
<evidence type="ECO:0000259" key="2">
    <source>
        <dbReference type="Pfam" id="PF25583"/>
    </source>
</evidence>